<evidence type="ECO:0000259" key="1">
    <source>
        <dbReference type="PROSITE" id="PS51502"/>
    </source>
</evidence>
<dbReference type="SMART" id="SM00886">
    <property type="entry name" value="Dabb"/>
    <property type="match status" value="1"/>
</dbReference>
<evidence type="ECO:0000313" key="3">
    <source>
        <dbReference type="Proteomes" id="UP000197097"/>
    </source>
</evidence>
<dbReference type="PROSITE" id="PS51502">
    <property type="entry name" value="S_R_A_B_BARREL"/>
    <property type="match status" value="1"/>
</dbReference>
<comment type="caution">
    <text evidence="2">The sequence shown here is derived from an EMBL/GenBank/DDBJ whole genome shotgun (WGS) entry which is preliminary data.</text>
</comment>
<accession>A0A246JJW4</accession>
<dbReference type="Pfam" id="PF07876">
    <property type="entry name" value="Dabb"/>
    <property type="match status" value="1"/>
</dbReference>
<name>A0A246JJW4_9SPHN</name>
<dbReference type="SUPFAM" id="SSF54909">
    <property type="entry name" value="Dimeric alpha+beta barrel"/>
    <property type="match status" value="1"/>
</dbReference>
<dbReference type="AlphaFoldDB" id="A0A246JJW4"/>
<dbReference type="Proteomes" id="UP000197097">
    <property type="component" value="Unassembled WGS sequence"/>
</dbReference>
<evidence type="ECO:0000313" key="2">
    <source>
        <dbReference type="EMBL" id="OWQ92865.1"/>
    </source>
</evidence>
<protein>
    <recommendedName>
        <fullName evidence="1">Stress-response A/B barrel domain-containing protein</fullName>
    </recommendedName>
</protein>
<feature type="domain" description="Stress-response A/B barrel" evidence="1">
    <location>
        <begin position="102"/>
        <end position="202"/>
    </location>
</feature>
<organism evidence="2 3">
    <name type="scientific">Sphingopyxis witflariensis</name>
    <dbReference type="NCBI Taxonomy" id="173675"/>
    <lineage>
        <taxon>Bacteria</taxon>
        <taxon>Pseudomonadati</taxon>
        <taxon>Pseudomonadota</taxon>
        <taxon>Alphaproteobacteria</taxon>
        <taxon>Sphingomonadales</taxon>
        <taxon>Sphingomonadaceae</taxon>
        <taxon>Sphingopyxis</taxon>
    </lineage>
</organism>
<dbReference type="RefSeq" id="WP_088473916.1">
    <property type="nucleotide sequence ID" value="NZ_NISJ01000011.1"/>
</dbReference>
<reference evidence="2 3" key="1">
    <citation type="journal article" date="2002" name="Int. J. Syst. Evol. Microbiol.">
        <title>Sphingopyxis witflariensis sp. nov., isolated from activated sludge.</title>
        <authorList>
            <person name="Kampfer P."/>
            <person name="Witzenberger R."/>
            <person name="Denner E.B."/>
            <person name="Busse H.J."/>
            <person name="Neef A."/>
        </authorList>
    </citation>
    <scope>NUCLEOTIDE SEQUENCE [LARGE SCALE GENOMIC DNA]</scope>
    <source>
        <strain evidence="2 3">DSM 14551</strain>
    </source>
</reference>
<gene>
    <name evidence="2" type="ORF">CDQ91_17075</name>
</gene>
<dbReference type="InterPro" id="IPR013097">
    <property type="entry name" value="Dabb"/>
</dbReference>
<proteinExistence type="predicted"/>
<sequence length="210" mass="22948">MYKLTRLVTLADPASAPALADDIRALAAAYSVSRQLVAPTLPGSHFGGDLIAHFAFDDAAQCAAFDTALAPLLAVPTVVSVDGVAYQSGAGGRSDPGLANGVYRVLLLSVDEGTDPALVERFEAETRMMPHYIPAIRNWQLSRFDTATGARRWTHVWEQEYADAAGLMGPYMMHPYHWARIDRWFDPECPDHIVDARLCHSFCAMQASVL</sequence>
<dbReference type="OrthoDB" id="7565202at2"/>
<dbReference type="InterPro" id="IPR011008">
    <property type="entry name" value="Dimeric_a/b-barrel"/>
</dbReference>
<dbReference type="EMBL" id="NISJ01000011">
    <property type="protein sequence ID" value="OWQ92865.1"/>
    <property type="molecule type" value="Genomic_DNA"/>
</dbReference>
<dbReference type="Gene3D" id="3.30.70.100">
    <property type="match status" value="1"/>
</dbReference>
<keyword evidence="3" id="KW-1185">Reference proteome</keyword>